<feature type="signal peptide" evidence="12">
    <location>
        <begin position="1"/>
        <end position="19"/>
    </location>
</feature>
<reference evidence="13 14" key="1">
    <citation type="submission" date="2023-11" db="EMBL/GenBank/DDBJ databases">
        <title>An acidophilic fungus is an integral part of prey digestion in a carnivorous sundew plant.</title>
        <authorList>
            <person name="Tsai I.J."/>
        </authorList>
    </citation>
    <scope>NUCLEOTIDE SEQUENCE [LARGE SCALE GENOMIC DNA]</scope>
    <source>
        <strain evidence="13">169a</strain>
    </source>
</reference>
<evidence type="ECO:0000256" key="1">
    <source>
        <dbReference type="ARBA" id="ARBA00004115"/>
    </source>
</evidence>
<dbReference type="EMBL" id="CP138582">
    <property type="protein sequence ID" value="WPG99549.1"/>
    <property type="molecule type" value="Genomic_DNA"/>
</dbReference>
<dbReference type="InterPro" id="IPR019623">
    <property type="entry name" value="Rot1"/>
</dbReference>
<comment type="function">
    <text evidence="9 10">Required for normal levels of the cell wall 1,6-beta-glucan. Involved in a protein folding machinery chaperoning proteins acting in various physiological processes including cell wall synthesis and lysis of autophagic bodies.</text>
</comment>
<evidence type="ECO:0000256" key="6">
    <source>
        <dbReference type="ARBA" id="ARBA00022824"/>
    </source>
</evidence>
<dbReference type="PANTHER" id="PTHR28090:SF1">
    <property type="entry name" value="PROTEIN ROT1"/>
    <property type="match status" value="1"/>
</dbReference>
<evidence type="ECO:0000256" key="7">
    <source>
        <dbReference type="ARBA" id="ARBA00022989"/>
    </source>
</evidence>
<evidence type="ECO:0000256" key="12">
    <source>
        <dbReference type="SAM" id="SignalP"/>
    </source>
</evidence>
<evidence type="ECO:0000256" key="8">
    <source>
        <dbReference type="ARBA" id="ARBA00023136"/>
    </source>
</evidence>
<keyword evidence="5 12" id="KW-0732">Signal</keyword>
<proteinExistence type="inferred from homology"/>
<evidence type="ECO:0000256" key="10">
    <source>
        <dbReference type="PIRNR" id="PIRNR017290"/>
    </source>
</evidence>
<dbReference type="PANTHER" id="PTHR28090">
    <property type="entry name" value="PROTEIN ROT1"/>
    <property type="match status" value="1"/>
</dbReference>
<keyword evidence="14" id="KW-1185">Reference proteome</keyword>
<evidence type="ECO:0000313" key="14">
    <source>
        <dbReference type="Proteomes" id="UP001303373"/>
    </source>
</evidence>
<keyword evidence="4 11" id="KW-0812">Transmembrane</keyword>
<comment type="subcellular location">
    <subcellularLocation>
        <location evidence="1">Endoplasmic reticulum membrane</location>
        <topology evidence="1">Single-pass type I membrane protein</topology>
    </subcellularLocation>
</comment>
<gene>
    <name evidence="13" type="ORF">R9X50_00236600</name>
</gene>
<protein>
    <recommendedName>
        <fullName evidence="3 10">Protein ROT1</fullName>
    </recommendedName>
</protein>
<keyword evidence="7 11" id="KW-1133">Transmembrane helix</keyword>
<keyword evidence="6 10" id="KW-0256">Endoplasmic reticulum</keyword>
<evidence type="ECO:0000313" key="13">
    <source>
        <dbReference type="EMBL" id="WPG99549.1"/>
    </source>
</evidence>
<dbReference type="Pfam" id="PF10681">
    <property type="entry name" value="Rot1"/>
    <property type="match status" value="1"/>
</dbReference>
<evidence type="ECO:0000256" key="2">
    <source>
        <dbReference type="ARBA" id="ARBA00007149"/>
    </source>
</evidence>
<evidence type="ECO:0000256" key="3">
    <source>
        <dbReference type="ARBA" id="ARBA00017291"/>
    </source>
</evidence>
<feature type="chain" id="PRO_5042915286" description="Protein ROT1" evidence="12">
    <location>
        <begin position="20"/>
        <end position="276"/>
    </location>
</feature>
<comment type="similarity">
    <text evidence="2 10">Belongs to the ROT1 family.</text>
</comment>
<feature type="transmembrane region" description="Helical" evidence="11">
    <location>
        <begin position="251"/>
        <end position="268"/>
    </location>
</feature>
<dbReference type="Proteomes" id="UP001303373">
    <property type="component" value="Chromosome 3"/>
</dbReference>
<dbReference type="GO" id="GO:0005789">
    <property type="term" value="C:endoplasmic reticulum membrane"/>
    <property type="evidence" value="ECO:0007669"/>
    <property type="project" value="UniProtKB-SubCell"/>
</dbReference>
<organism evidence="13 14">
    <name type="scientific">Acrodontium crateriforme</name>
    <dbReference type="NCBI Taxonomy" id="150365"/>
    <lineage>
        <taxon>Eukaryota</taxon>
        <taxon>Fungi</taxon>
        <taxon>Dikarya</taxon>
        <taxon>Ascomycota</taxon>
        <taxon>Pezizomycotina</taxon>
        <taxon>Dothideomycetes</taxon>
        <taxon>Dothideomycetidae</taxon>
        <taxon>Mycosphaerellales</taxon>
        <taxon>Teratosphaeriaceae</taxon>
        <taxon>Acrodontium</taxon>
    </lineage>
</organism>
<evidence type="ECO:0000256" key="4">
    <source>
        <dbReference type="ARBA" id="ARBA00022692"/>
    </source>
</evidence>
<evidence type="ECO:0000256" key="5">
    <source>
        <dbReference type="ARBA" id="ARBA00022729"/>
    </source>
</evidence>
<accession>A0AAQ3R8X4</accession>
<dbReference type="AlphaFoldDB" id="A0AAQ3R8X4"/>
<sequence>MLLHLTLAAVAPLLTLSEAQVAAAVTTAGVEAAETLVAGQTDSGSEQYPAQLVGTWSTKSNQTLTGPGFYDPLNEELIEPSHTGISYSFTADGHYEEAYYRAIANPVNPNCPSGIMQWQHGTYSQASNGSLILQPIGIDGRQLLSSPCQYKNSIYTRYNQSELFKSWSQYTDPYHNIPRLDLYKFDGSPLAPMYLAYKPPQMLPTTTLHSSATATSGGKQKRGLDAEVPVNWKFHLDGQEDVVHHINAERLWWVGIALTGVGGLLYLGPRRMGIQL</sequence>
<dbReference type="PIRSF" id="PIRSF017290">
    <property type="entry name" value="ROT1_prd"/>
    <property type="match status" value="1"/>
</dbReference>
<evidence type="ECO:0000256" key="9">
    <source>
        <dbReference type="ARBA" id="ARBA00024969"/>
    </source>
</evidence>
<name>A0AAQ3R8X4_9PEZI</name>
<dbReference type="GO" id="GO:0051082">
    <property type="term" value="F:unfolded protein binding"/>
    <property type="evidence" value="ECO:0007669"/>
    <property type="project" value="TreeGrafter"/>
</dbReference>
<dbReference type="GO" id="GO:0006458">
    <property type="term" value="P:'de novo' protein folding"/>
    <property type="evidence" value="ECO:0007669"/>
    <property type="project" value="InterPro"/>
</dbReference>
<keyword evidence="8 10" id="KW-0472">Membrane</keyword>
<evidence type="ECO:0000256" key="11">
    <source>
        <dbReference type="SAM" id="Phobius"/>
    </source>
</evidence>